<dbReference type="Proteomes" id="UP000000346">
    <property type="component" value="Chromosome"/>
</dbReference>
<dbReference type="eggNOG" id="arCOG00287">
    <property type="taxonomic scope" value="Archaea"/>
</dbReference>
<organism evidence="2 3">
    <name type="scientific">Acidilobus saccharovorans (strain DSM 16705 / JCM 18335 / VKM B-2471 / 345-15)</name>
    <dbReference type="NCBI Taxonomy" id="666510"/>
    <lineage>
        <taxon>Archaea</taxon>
        <taxon>Thermoproteota</taxon>
        <taxon>Thermoprotei</taxon>
        <taxon>Acidilobales</taxon>
        <taxon>Acidilobaceae</taxon>
        <taxon>Acidilobus</taxon>
    </lineage>
</organism>
<name>D9Q1J3_ACIS3</name>
<protein>
    <recommendedName>
        <fullName evidence="1">NurA domain-containing protein</fullName>
    </recommendedName>
</protein>
<keyword evidence="3" id="KW-1185">Reference proteome</keyword>
<evidence type="ECO:0000313" key="3">
    <source>
        <dbReference type="Proteomes" id="UP000000346"/>
    </source>
</evidence>
<dbReference type="GeneID" id="9499010"/>
<dbReference type="STRING" id="666510.ASAC_0775"/>
<dbReference type="AlphaFoldDB" id="D9Q1J3"/>
<evidence type="ECO:0000313" key="2">
    <source>
        <dbReference type="EMBL" id="ADL19181.1"/>
    </source>
</evidence>
<dbReference type="RefSeq" id="WP_013266693.1">
    <property type="nucleotide sequence ID" value="NC_014374.1"/>
</dbReference>
<reference evidence="2 3" key="1">
    <citation type="journal article" date="2010" name="Appl. Environ. Microbiol.">
        <title>The genome sequence of the crenarchaeon Acidilobus saccharovorans supports a new order, Acidilobales, and suggests an important ecological role in terrestrial acidic hot springs.</title>
        <authorList>
            <person name="Mardanov A.V."/>
            <person name="Svetlitchnyi V.A."/>
            <person name="Beletsky A.V."/>
            <person name="Prokofeva M.I."/>
            <person name="Bonch-Osmolovskaya E.A."/>
            <person name="Ravin N.V."/>
            <person name="Skryabin K.G."/>
        </authorList>
    </citation>
    <scope>NUCLEOTIDE SEQUENCE [LARGE SCALE GENOMIC DNA]</scope>
    <source>
        <strain evidence="3">DSM 16705 / JCM 18335 / VKM B-2471 / 345-15</strain>
    </source>
</reference>
<gene>
    <name evidence="2" type="ordered locus">ASAC_0775</name>
</gene>
<dbReference type="KEGG" id="asc:ASAC_0775"/>
<sequence>MSSTPSVSEIVGELAKNLLNPGSSSRRSGRSSLSLSEILEASSDEDRGPVDMFERASRPLLPRRVPGYSKDMVHIGVDTSTRLLATPYADIVVSALSVSGPGPVELCDYPSLYGEPMSCGPSPPPFIYVVPHGAVELPEQEGVASVIASPSDLSQSFISKLADYARLSLERWAMEVPVEQIARAFAEAGRRPVVMLDGPIFISQGKGVGNLMVQRYEAVKQLESAGVPVIGVVKRVERSFMLSSSPTYSRLLEGCGLSASGETDAMILQRLASLGCVDEVPGRVYVTPKIIVKGGDGIEKIVEYVIMMPSAWQKLGVRSKVFRLEYTEETLNMLEEFNVDPLQAFLGDSLARESLEPVSVSMSDRRAKALTSSLRALLAKEVVGLGGRLGYESEVELRGLAGEGEE</sequence>
<dbReference type="EMBL" id="CP001742">
    <property type="protein sequence ID" value="ADL19181.1"/>
    <property type="molecule type" value="Genomic_DNA"/>
</dbReference>
<evidence type="ECO:0000259" key="1">
    <source>
        <dbReference type="Pfam" id="PF09376"/>
    </source>
</evidence>
<dbReference type="InterPro" id="IPR018977">
    <property type="entry name" value="NurA_domain"/>
</dbReference>
<dbReference type="InParanoid" id="D9Q1J3"/>
<proteinExistence type="predicted"/>
<dbReference type="Pfam" id="PF09376">
    <property type="entry name" value="NurA"/>
    <property type="match status" value="1"/>
</dbReference>
<accession>D9Q1J3</accession>
<dbReference type="OrthoDB" id="45950at2157"/>
<feature type="domain" description="NurA" evidence="1">
    <location>
        <begin position="182"/>
        <end position="368"/>
    </location>
</feature>
<dbReference type="HOGENOM" id="CLU_680783_0_0_2"/>